<dbReference type="Proteomes" id="UP000237752">
    <property type="component" value="Unassembled WGS sequence"/>
</dbReference>
<dbReference type="PANTHER" id="PTHR36302">
    <property type="entry name" value="BLR7088 PROTEIN"/>
    <property type="match status" value="1"/>
</dbReference>
<feature type="transmembrane region" description="Helical" evidence="1">
    <location>
        <begin position="12"/>
        <end position="31"/>
    </location>
</feature>
<dbReference type="InterPro" id="IPR036182">
    <property type="entry name" value="PCuAC_sf"/>
</dbReference>
<accession>A0A2T0YZG8</accession>
<name>A0A2T0YZG8_9ACTN</name>
<gene>
    <name evidence="2" type="ORF">CLV47_1335</name>
</gene>
<dbReference type="InterPro" id="IPR058248">
    <property type="entry name" value="Lxx211020-like"/>
</dbReference>
<dbReference type="Gene3D" id="2.60.40.1890">
    <property type="entry name" value="PCu(A)C copper chaperone"/>
    <property type="match status" value="1"/>
</dbReference>
<reference evidence="2 3" key="1">
    <citation type="submission" date="2018-03" db="EMBL/GenBank/DDBJ databases">
        <title>Genomic Encyclopedia of Archaeal and Bacterial Type Strains, Phase II (KMG-II): from individual species to whole genera.</title>
        <authorList>
            <person name="Goeker M."/>
        </authorList>
    </citation>
    <scope>NUCLEOTIDE SEQUENCE [LARGE SCALE GENOMIC DNA]</scope>
    <source>
        <strain evidence="2 3">DSM 100065</strain>
    </source>
</reference>
<proteinExistence type="predicted"/>
<dbReference type="SUPFAM" id="SSF110087">
    <property type="entry name" value="DR1885-like metal-binding protein"/>
    <property type="match status" value="1"/>
</dbReference>
<dbReference type="PANTHER" id="PTHR36302:SF1">
    <property type="entry name" value="COPPER CHAPERONE PCU(A)C"/>
    <property type="match status" value="1"/>
</dbReference>
<dbReference type="EMBL" id="PVUE01000033">
    <property type="protein sequence ID" value="PRZ29496.1"/>
    <property type="molecule type" value="Genomic_DNA"/>
</dbReference>
<protein>
    <recommendedName>
        <fullName evidence="4">Copper(I)-binding protein</fullName>
    </recommendedName>
</protein>
<evidence type="ECO:0008006" key="4">
    <source>
        <dbReference type="Google" id="ProtNLM"/>
    </source>
</evidence>
<organism evidence="2 3">
    <name type="scientific">Antricoccus suffuscus</name>
    <dbReference type="NCBI Taxonomy" id="1629062"/>
    <lineage>
        <taxon>Bacteria</taxon>
        <taxon>Bacillati</taxon>
        <taxon>Actinomycetota</taxon>
        <taxon>Actinomycetes</taxon>
        <taxon>Geodermatophilales</taxon>
        <taxon>Antricoccaceae</taxon>
        <taxon>Antricoccus</taxon>
    </lineage>
</organism>
<keyword evidence="1" id="KW-1133">Transmembrane helix</keyword>
<dbReference type="RefSeq" id="WP_106351152.1">
    <property type="nucleotide sequence ID" value="NZ_PVUE01000033.1"/>
</dbReference>
<dbReference type="OrthoDB" id="5191938at2"/>
<dbReference type="InterPro" id="IPR007410">
    <property type="entry name" value="LpqE-like"/>
</dbReference>
<keyword evidence="1" id="KW-0472">Membrane</keyword>
<keyword evidence="1" id="KW-0812">Transmembrane</keyword>
<dbReference type="Pfam" id="PF04314">
    <property type="entry name" value="PCuAC"/>
    <property type="match status" value="1"/>
</dbReference>
<evidence type="ECO:0000313" key="3">
    <source>
        <dbReference type="Proteomes" id="UP000237752"/>
    </source>
</evidence>
<comment type="caution">
    <text evidence="2">The sequence shown here is derived from an EMBL/GenBank/DDBJ whole genome shotgun (WGS) entry which is preliminary data.</text>
</comment>
<dbReference type="AlphaFoldDB" id="A0A2T0YZG8"/>
<evidence type="ECO:0000313" key="2">
    <source>
        <dbReference type="EMBL" id="PRZ29496.1"/>
    </source>
</evidence>
<evidence type="ECO:0000256" key="1">
    <source>
        <dbReference type="SAM" id="Phobius"/>
    </source>
</evidence>
<keyword evidence="3" id="KW-1185">Reference proteome</keyword>
<sequence>MTSPTGTTRRGLPMRLVVPVFAIALGIFAFVKGFDSPPKPAAAPVVPASATRAGDIAVYGAYVREPASPQTAAAYLVITNVGSKTDTLSSVSSGASATAMLHDVNTSGSTTAAPSNAEQAEGAETMTATPNVPIKPGQTITLKPGAGHIMLEGLIGPIVPGQTVNLLLNFNRAGGVVVVAPVIAIGATPPKY</sequence>